<evidence type="ECO:0000313" key="2">
    <source>
        <dbReference type="Proteomes" id="UP000233837"/>
    </source>
</evidence>
<sequence length="66" mass="8036">MRRILQWWRCVHTGGEDEHHEIRKREKMGNVGFGHSHYSRSLDWDVFAWAGEDDRGIQMRERELLQ</sequence>
<reference evidence="1 2" key="2">
    <citation type="journal article" date="2017" name="Nature">
        <title>The Apostasia genome and the evolution of orchids.</title>
        <authorList>
            <person name="Zhang G.Q."/>
            <person name="Liu K.W."/>
            <person name="Li Z."/>
            <person name="Lohaus R."/>
            <person name="Hsiao Y.Y."/>
            <person name="Niu S.C."/>
            <person name="Wang J.Y."/>
            <person name="Lin Y.C."/>
            <person name="Xu Q."/>
            <person name="Chen L.J."/>
            <person name="Yoshida K."/>
            <person name="Fujiwara S."/>
            <person name="Wang Z.W."/>
            <person name="Zhang Y.Q."/>
            <person name="Mitsuda N."/>
            <person name="Wang M."/>
            <person name="Liu G.H."/>
            <person name="Pecoraro L."/>
            <person name="Huang H.X."/>
            <person name="Xiao X.J."/>
            <person name="Lin M."/>
            <person name="Wu X.Y."/>
            <person name="Wu W.L."/>
            <person name="Chen Y.Y."/>
            <person name="Chang S.B."/>
            <person name="Sakamoto S."/>
            <person name="Ohme-Takagi M."/>
            <person name="Yagi M."/>
            <person name="Zeng S.J."/>
            <person name="Shen C.Y."/>
            <person name="Yeh C.M."/>
            <person name="Luo Y.B."/>
            <person name="Tsai W.C."/>
            <person name="Van de Peer Y."/>
            <person name="Liu Z.J."/>
        </authorList>
    </citation>
    <scope>NUCLEOTIDE SEQUENCE [LARGE SCALE GENOMIC DNA]</scope>
    <source>
        <tissue evidence="1">The whole plant</tissue>
    </source>
</reference>
<evidence type="ECO:0000313" key="1">
    <source>
        <dbReference type="EMBL" id="PKU80587.1"/>
    </source>
</evidence>
<accession>A0A2I0WY64</accession>
<dbReference type="EMBL" id="KZ502327">
    <property type="protein sequence ID" value="PKU80587.1"/>
    <property type="molecule type" value="Genomic_DNA"/>
</dbReference>
<protein>
    <submittedName>
        <fullName evidence="1">Uncharacterized protein</fullName>
    </submittedName>
</protein>
<dbReference type="AlphaFoldDB" id="A0A2I0WY64"/>
<reference evidence="1 2" key="1">
    <citation type="journal article" date="2016" name="Sci. Rep.">
        <title>The Dendrobium catenatum Lindl. genome sequence provides insights into polysaccharide synthase, floral development and adaptive evolution.</title>
        <authorList>
            <person name="Zhang G.Q."/>
            <person name="Xu Q."/>
            <person name="Bian C."/>
            <person name="Tsai W.C."/>
            <person name="Yeh C.M."/>
            <person name="Liu K.W."/>
            <person name="Yoshida K."/>
            <person name="Zhang L.S."/>
            <person name="Chang S.B."/>
            <person name="Chen F."/>
            <person name="Shi Y."/>
            <person name="Su Y.Y."/>
            <person name="Zhang Y.Q."/>
            <person name="Chen L.J."/>
            <person name="Yin Y."/>
            <person name="Lin M."/>
            <person name="Huang H."/>
            <person name="Deng H."/>
            <person name="Wang Z.W."/>
            <person name="Zhu S.L."/>
            <person name="Zhao X."/>
            <person name="Deng C."/>
            <person name="Niu S.C."/>
            <person name="Huang J."/>
            <person name="Wang M."/>
            <person name="Liu G.H."/>
            <person name="Yang H.J."/>
            <person name="Xiao X.J."/>
            <person name="Hsiao Y.Y."/>
            <person name="Wu W.L."/>
            <person name="Chen Y.Y."/>
            <person name="Mitsuda N."/>
            <person name="Ohme-Takagi M."/>
            <person name="Luo Y.B."/>
            <person name="Van de Peer Y."/>
            <person name="Liu Z.J."/>
        </authorList>
    </citation>
    <scope>NUCLEOTIDE SEQUENCE [LARGE SCALE GENOMIC DNA]</scope>
    <source>
        <tissue evidence="1">The whole plant</tissue>
    </source>
</reference>
<keyword evidence="2" id="KW-1185">Reference proteome</keyword>
<dbReference type="Proteomes" id="UP000233837">
    <property type="component" value="Unassembled WGS sequence"/>
</dbReference>
<organism evidence="1 2">
    <name type="scientific">Dendrobium catenatum</name>
    <dbReference type="NCBI Taxonomy" id="906689"/>
    <lineage>
        <taxon>Eukaryota</taxon>
        <taxon>Viridiplantae</taxon>
        <taxon>Streptophyta</taxon>
        <taxon>Embryophyta</taxon>
        <taxon>Tracheophyta</taxon>
        <taxon>Spermatophyta</taxon>
        <taxon>Magnoliopsida</taxon>
        <taxon>Liliopsida</taxon>
        <taxon>Asparagales</taxon>
        <taxon>Orchidaceae</taxon>
        <taxon>Epidendroideae</taxon>
        <taxon>Malaxideae</taxon>
        <taxon>Dendrobiinae</taxon>
        <taxon>Dendrobium</taxon>
    </lineage>
</organism>
<gene>
    <name evidence="1" type="ORF">MA16_Dca011711</name>
</gene>
<proteinExistence type="predicted"/>
<name>A0A2I0WY64_9ASPA</name>